<sequence length="586" mass="61248">MPKTVSLPAALVLLLLALVLPPPAAAQFAGPEPATTWVDKPLVRAGREMAVAANPLASEAGLEMLRRGGSAVDAAIAAQLVLGLVEPQSSGIGGGAFIVVARPDGTVTTFDGRETAPAGTRPDRFVGPDGKPMPFLRALDQGRAVGTPGAIAVLALAHGKYGKLPWKDLFDPAIRLAEEGFPTPLRLAEVLERWRPALEQREDLRRVYYHDGAGPLTVGETFRNPDYAATLRLLAAEGPAAFYTGPLAGRIADRLAAARGADGPAVVTREDLAGYRAVERPAVCGAYRVWTVCGMAPPSSGGIAVLQILGMLEPFDLAGPGPDDPRSWHLLVEAMRRAYADREVYLADPDQVAVPVRGLLDRGYLADRSAGIDPARAAQGKVPAGNPPWREGTLYAPEVNPDVPGTSHLSTVDADGMAVAMTTTVESAFGSGLMVGGFVLNNQLTDFSFLPERDGRPVANAPGPGKRPLSSMSPTVVLDRQGRPVLTVGSPGGSAIIAYVAQAVVAMLDWNLDPQVALAQPRVVNRNGATLVEAVPQADALAGGLVVLGHQVERRPVISGLHAIRITPDGLLGGADPRRDGLPKGD</sequence>
<comment type="catalytic activity">
    <reaction evidence="2 9">
        <text>glutathione + H2O = L-cysteinylglycine + L-glutamate</text>
        <dbReference type="Rhea" id="RHEA:28807"/>
        <dbReference type="ChEBI" id="CHEBI:15377"/>
        <dbReference type="ChEBI" id="CHEBI:29985"/>
        <dbReference type="ChEBI" id="CHEBI:57925"/>
        <dbReference type="ChEBI" id="CHEBI:61694"/>
        <dbReference type="EC" id="3.4.19.13"/>
    </reaction>
</comment>
<dbReference type="EC" id="2.3.2.2" evidence="9"/>
<evidence type="ECO:0000256" key="8">
    <source>
        <dbReference type="ARBA" id="ARBA00047417"/>
    </source>
</evidence>
<keyword evidence="9" id="KW-0317">Glutathione biosynthesis</keyword>
<comment type="similarity">
    <text evidence="3 9">Belongs to the gamma-glutamyltransferase family.</text>
</comment>
<dbReference type="Gene3D" id="1.10.246.130">
    <property type="match status" value="1"/>
</dbReference>
<dbReference type="Proteomes" id="UP001596456">
    <property type="component" value="Unassembled WGS sequence"/>
</dbReference>
<dbReference type="InterPro" id="IPR000101">
    <property type="entry name" value="GGT_peptidase"/>
</dbReference>
<dbReference type="InterPro" id="IPR029055">
    <property type="entry name" value="Ntn_hydrolases_N"/>
</dbReference>
<name>A0ABW2KW69_9PROT</name>
<evidence type="ECO:0000313" key="12">
    <source>
        <dbReference type="Proteomes" id="UP001596456"/>
    </source>
</evidence>
<protein>
    <recommendedName>
        <fullName evidence="9">Glutathione hydrolase proenzyme</fullName>
        <ecNumber evidence="9">2.3.2.2</ecNumber>
        <ecNumber evidence="9">3.4.19.13</ecNumber>
    </recommendedName>
    <component>
        <recommendedName>
            <fullName evidence="9">Glutathione hydrolase large chain</fullName>
        </recommendedName>
    </component>
    <component>
        <recommendedName>
            <fullName evidence="9">Glutathione hydrolase small chain</fullName>
        </recommendedName>
    </component>
</protein>
<dbReference type="PANTHER" id="PTHR43199">
    <property type="entry name" value="GLUTATHIONE HYDROLASE"/>
    <property type="match status" value="1"/>
</dbReference>
<keyword evidence="10" id="KW-0732">Signal</keyword>
<evidence type="ECO:0000256" key="7">
    <source>
        <dbReference type="ARBA" id="ARBA00023315"/>
    </source>
</evidence>
<evidence type="ECO:0000256" key="6">
    <source>
        <dbReference type="ARBA" id="ARBA00023145"/>
    </source>
</evidence>
<evidence type="ECO:0000256" key="9">
    <source>
        <dbReference type="RuleBase" id="RU368036"/>
    </source>
</evidence>
<dbReference type="InterPro" id="IPR043137">
    <property type="entry name" value="GGT_ssub_C"/>
</dbReference>
<dbReference type="RefSeq" id="WP_377358824.1">
    <property type="nucleotide sequence ID" value="NZ_JBHTCM010000010.1"/>
</dbReference>
<dbReference type="InterPro" id="IPR051792">
    <property type="entry name" value="GGT_bact"/>
</dbReference>
<comment type="PTM">
    <text evidence="9">Cleaved by autocatalysis into a large and a small subunit.</text>
</comment>
<dbReference type="Pfam" id="PF01019">
    <property type="entry name" value="G_glu_transpept"/>
    <property type="match status" value="1"/>
</dbReference>
<evidence type="ECO:0000256" key="1">
    <source>
        <dbReference type="ARBA" id="ARBA00001049"/>
    </source>
</evidence>
<comment type="pathway">
    <text evidence="9">Sulfur metabolism; glutathione metabolism.</text>
</comment>
<accession>A0ABW2KW69</accession>
<keyword evidence="6 9" id="KW-0865">Zymogen</keyword>
<gene>
    <name evidence="11" type="primary">ggt</name>
    <name evidence="11" type="ORF">ACFQPS_10665</name>
</gene>
<dbReference type="PRINTS" id="PR01210">
    <property type="entry name" value="GGTRANSPTASE"/>
</dbReference>
<reference evidence="12" key="1">
    <citation type="journal article" date="2019" name="Int. J. Syst. Evol. Microbiol.">
        <title>The Global Catalogue of Microorganisms (GCM) 10K type strain sequencing project: providing services to taxonomists for standard genome sequencing and annotation.</title>
        <authorList>
            <consortium name="The Broad Institute Genomics Platform"/>
            <consortium name="The Broad Institute Genome Sequencing Center for Infectious Disease"/>
            <person name="Wu L."/>
            <person name="Ma J."/>
        </authorList>
    </citation>
    <scope>NUCLEOTIDE SEQUENCE [LARGE SCALE GENOMIC DNA]</scope>
    <source>
        <strain evidence="12">CGMCC 1.16275</strain>
    </source>
</reference>
<evidence type="ECO:0000256" key="2">
    <source>
        <dbReference type="ARBA" id="ARBA00001089"/>
    </source>
</evidence>
<keyword evidence="4 9" id="KW-0808">Transferase</keyword>
<organism evidence="11 12">
    <name type="scientific">Rhodocista pekingensis</name>
    <dbReference type="NCBI Taxonomy" id="201185"/>
    <lineage>
        <taxon>Bacteria</taxon>
        <taxon>Pseudomonadati</taxon>
        <taxon>Pseudomonadota</taxon>
        <taxon>Alphaproteobacteria</taxon>
        <taxon>Rhodospirillales</taxon>
        <taxon>Azospirillaceae</taxon>
        <taxon>Rhodocista</taxon>
    </lineage>
</organism>
<comment type="catalytic activity">
    <reaction evidence="8 9">
        <text>an N-terminal (5-L-glutamyl)-[peptide] + an alpha-amino acid = 5-L-glutamyl amino acid + an N-terminal L-alpha-aminoacyl-[peptide]</text>
        <dbReference type="Rhea" id="RHEA:23904"/>
        <dbReference type="Rhea" id="RHEA-COMP:9780"/>
        <dbReference type="Rhea" id="RHEA-COMP:9795"/>
        <dbReference type="ChEBI" id="CHEBI:77644"/>
        <dbReference type="ChEBI" id="CHEBI:78597"/>
        <dbReference type="ChEBI" id="CHEBI:78599"/>
        <dbReference type="ChEBI" id="CHEBI:78608"/>
        <dbReference type="EC" id="2.3.2.2"/>
    </reaction>
</comment>
<feature type="signal peptide" evidence="10">
    <location>
        <begin position="1"/>
        <end position="26"/>
    </location>
</feature>
<dbReference type="EC" id="3.4.19.13" evidence="9"/>
<dbReference type="NCBIfam" id="TIGR00066">
    <property type="entry name" value="g_glut_trans"/>
    <property type="match status" value="1"/>
</dbReference>
<dbReference type="Gene3D" id="3.60.20.40">
    <property type="match status" value="1"/>
</dbReference>
<dbReference type="EMBL" id="JBHTCM010000010">
    <property type="protein sequence ID" value="MFC7333625.1"/>
    <property type="molecule type" value="Genomic_DNA"/>
</dbReference>
<keyword evidence="12" id="KW-1185">Reference proteome</keyword>
<dbReference type="PANTHER" id="PTHR43199:SF1">
    <property type="entry name" value="GLUTATHIONE HYDROLASE PROENZYME"/>
    <property type="match status" value="1"/>
</dbReference>
<keyword evidence="7 9" id="KW-0012">Acyltransferase</keyword>
<comment type="catalytic activity">
    <reaction evidence="1 9">
        <text>an S-substituted glutathione + H2O = an S-substituted L-cysteinylglycine + L-glutamate</text>
        <dbReference type="Rhea" id="RHEA:59468"/>
        <dbReference type="ChEBI" id="CHEBI:15377"/>
        <dbReference type="ChEBI" id="CHEBI:29985"/>
        <dbReference type="ChEBI" id="CHEBI:90779"/>
        <dbReference type="ChEBI" id="CHEBI:143103"/>
        <dbReference type="EC" id="3.4.19.13"/>
    </reaction>
</comment>
<proteinExistence type="inferred from homology"/>
<evidence type="ECO:0000256" key="10">
    <source>
        <dbReference type="SAM" id="SignalP"/>
    </source>
</evidence>
<evidence type="ECO:0000256" key="3">
    <source>
        <dbReference type="ARBA" id="ARBA00009381"/>
    </source>
</evidence>
<dbReference type="SUPFAM" id="SSF56235">
    <property type="entry name" value="N-terminal nucleophile aminohydrolases (Ntn hydrolases)"/>
    <property type="match status" value="1"/>
</dbReference>
<evidence type="ECO:0000256" key="5">
    <source>
        <dbReference type="ARBA" id="ARBA00022801"/>
    </source>
</evidence>
<dbReference type="GO" id="GO:0103068">
    <property type="term" value="F:leukotriene C4 gamma-glutamyl transferase activity"/>
    <property type="evidence" value="ECO:0007669"/>
    <property type="project" value="UniProtKB-EC"/>
</dbReference>
<comment type="subunit">
    <text evidence="9">This enzyme consists of two polypeptide chains, which are synthesized in precursor form from a single polypeptide.</text>
</comment>
<feature type="chain" id="PRO_5046990362" description="Glutathione hydrolase proenzyme" evidence="10">
    <location>
        <begin position="27"/>
        <end position="586"/>
    </location>
</feature>
<keyword evidence="5 9" id="KW-0378">Hydrolase</keyword>
<dbReference type="InterPro" id="IPR043138">
    <property type="entry name" value="GGT_lsub"/>
</dbReference>
<evidence type="ECO:0000313" key="11">
    <source>
        <dbReference type="EMBL" id="MFC7333625.1"/>
    </source>
</evidence>
<comment type="caution">
    <text evidence="11">The sequence shown here is derived from an EMBL/GenBank/DDBJ whole genome shotgun (WGS) entry which is preliminary data.</text>
</comment>
<evidence type="ECO:0000256" key="4">
    <source>
        <dbReference type="ARBA" id="ARBA00022679"/>
    </source>
</evidence>